<proteinExistence type="predicted"/>
<feature type="transmembrane region" description="Helical" evidence="1">
    <location>
        <begin position="135"/>
        <end position="152"/>
    </location>
</feature>
<feature type="transmembrane region" description="Helical" evidence="1">
    <location>
        <begin position="74"/>
        <end position="94"/>
    </location>
</feature>
<keyword evidence="5" id="KW-1185">Reference proteome</keyword>
<evidence type="ECO:0000313" key="2">
    <source>
        <dbReference type="EMBL" id="CUW07603.1"/>
    </source>
</evidence>
<accession>A0AAN2QW32</accession>
<evidence type="ECO:0000313" key="4">
    <source>
        <dbReference type="Proteomes" id="UP000198868"/>
    </source>
</evidence>
<dbReference type="EMBL" id="FBTU01000020">
    <property type="protein sequence ID" value="CUW14492.1"/>
    <property type="molecule type" value="Genomic_DNA"/>
</dbReference>
<keyword evidence="1" id="KW-0812">Transmembrane</keyword>
<dbReference type="RefSeq" id="WP_089896253.1">
    <property type="nucleotide sequence ID" value="NZ_FBTB01000010.1"/>
</dbReference>
<keyword evidence="1" id="KW-1133">Transmembrane helix</keyword>
<reference evidence="4 5" key="1">
    <citation type="submission" date="2015-12" db="EMBL/GenBank/DDBJ databases">
        <authorList>
            <person name="Andreevskaya M."/>
        </authorList>
    </citation>
    <scope>NUCLEOTIDE SEQUENCE [LARGE SCALE GENOMIC DNA]</scope>
    <source>
        <strain evidence="2 5">KSL4-2</strain>
        <strain evidence="3 4">PL111</strain>
    </source>
</reference>
<comment type="caution">
    <text evidence="3">The sequence shown here is derived from an EMBL/GenBank/DDBJ whole genome shotgun (WGS) entry which is preliminary data.</text>
</comment>
<evidence type="ECO:0000313" key="5">
    <source>
        <dbReference type="Proteomes" id="UP000199047"/>
    </source>
</evidence>
<feature type="transmembrane region" description="Helical" evidence="1">
    <location>
        <begin position="338"/>
        <end position="356"/>
    </location>
</feature>
<organism evidence="3 4">
    <name type="scientific">Leuconostoc inhae</name>
    <dbReference type="NCBI Taxonomy" id="178001"/>
    <lineage>
        <taxon>Bacteria</taxon>
        <taxon>Bacillati</taxon>
        <taxon>Bacillota</taxon>
        <taxon>Bacilli</taxon>
        <taxon>Lactobacillales</taxon>
        <taxon>Lactobacillaceae</taxon>
        <taxon>Leuconostoc</taxon>
    </lineage>
</organism>
<evidence type="ECO:0008006" key="6">
    <source>
        <dbReference type="Google" id="ProtNLM"/>
    </source>
</evidence>
<dbReference type="Proteomes" id="UP000199047">
    <property type="component" value="Unassembled WGS sequence"/>
</dbReference>
<feature type="transmembrane region" description="Helical" evidence="1">
    <location>
        <begin position="106"/>
        <end position="123"/>
    </location>
</feature>
<dbReference type="Proteomes" id="UP000198868">
    <property type="component" value="Unassembled WGS sequence"/>
</dbReference>
<name>A0AAN2QW32_9LACO</name>
<dbReference type="AlphaFoldDB" id="A0AAN2QW32"/>
<keyword evidence="1" id="KW-0472">Membrane</keyword>
<dbReference type="PANTHER" id="PTHR33989:SF4">
    <property type="entry name" value="PTS SYSTEM N,N'-DIACETYLCHITOBIOSE-SPECIFIC EIIC COMPONENT"/>
    <property type="match status" value="1"/>
</dbReference>
<sequence>MLNRLINTVQNLDEALYHRPFLQAISVAMQQSVPILAIDIYCRLFFKLAISPDALLANIFYDYPIIPDSVSDKLMFIIQNLDIAVTMIFVIGLTHHYLTQKGIENTTLPIITNFIAIYMLLFAKNQSTTNTAIHYLLVTLFTLLSCFTYYWYYRRLKTTTSPFSLKYLLWATTMISTSLLLHIGLHLSSITTIISNLLSKNFFTTFSGLLLISILSPLLFIVGFSLPSELSSNQTSFNAMISNLDKFLTHGLATSPLPFPENLYSIYGAFTLFGGVGNTLALNILLLFTVSKKYKRLSILSWFPSLFDNNYLLYAGLPMFLRPLMLVPMLLVNITSMLISYVAIAGHIVQPAIFITPNNLPNMLLPTLASATPIRSTILAILIFSVSLLIYRPFLKRLTTEVTHEK</sequence>
<feature type="transmembrane region" description="Helical" evidence="1">
    <location>
        <begin position="377"/>
        <end position="394"/>
    </location>
</feature>
<feature type="transmembrane region" description="Helical" evidence="1">
    <location>
        <begin position="266"/>
        <end position="290"/>
    </location>
</feature>
<feature type="transmembrane region" description="Helical" evidence="1">
    <location>
        <begin position="167"/>
        <end position="190"/>
    </location>
</feature>
<gene>
    <name evidence="2" type="ORF">KSL4_1314</name>
    <name evidence="3" type="ORF">PL111_0110</name>
</gene>
<feature type="transmembrane region" description="Helical" evidence="1">
    <location>
        <begin position="202"/>
        <end position="226"/>
    </location>
</feature>
<evidence type="ECO:0000256" key="1">
    <source>
        <dbReference type="SAM" id="Phobius"/>
    </source>
</evidence>
<dbReference type="InterPro" id="IPR051088">
    <property type="entry name" value="PTS_Sugar-EIIC/EIIB"/>
</dbReference>
<evidence type="ECO:0000313" key="3">
    <source>
        <dbReference type="EMBL" id="CUW14492.1"/>
    </source>
</evidence>
<dbReference type="PANTHER" id="PTHR33989">
    <property type="match status" value="1"/>
</dbReference>
<dbReference type="EMBL" id="FBTB01000010">
    <property type="protein sequence ID" value="CUW07603.1"/>
    <property type="molecule type" value="Genomic_DNA"/>
</dbReference>
<protein>
    <recommendedName>
        <fullName evidence="6">PTS sugar transporter subunit IIC</fullName>
    </recommendedName>
</protein>